<dbReference type="SUPFAM" id="SSF46785">
    <property type="entry name" value="Winged helix' DNA-binding domain"/>
    <property type="match status" value="1"/>
</dbReference>
<evidence type="ECO:0000256" key="3">
    <source>
        <dbReference type="ARBA" id="ARBA00022829"/>
    </source>
</evidence>
<sequence length="174" mass="20370">MLLENEKKVIEALFFIQGNEGISLDYYVKYSGKTKIEVKNTLNIFMEEYNKRNSVFLIKRFGNTYKMLIKNDIYKNIKENLSIKKMTRLSKASLETLSIIAYNQPISKMQIEEIRGINSDTIIYNLLEKGLIYSEKTLDKIGKPKLYETTDLFLDIFNMESLNDLPKIKDVDLQ</sequence>
<evidence type="ECO:0000313" key="6">
    <source>
        <dbReference type="Proteomes" id="UP000070467"/>
    </source>
</evidence>
<dbReference type="PIRSF" id="PIRSF019345">
    <property type="entry name" value="ScpB"/>
    <property type="match status" value="1"/>
</dbReference>
<evidence type="ECO:0000256" key="1">
    <source>
        <dbReference type="ARBA" id="ARBA00022490"/>
    </source>
</evidence>
<name>A0ABR5TPJ9_9BACL</name>
<keyword evidence="1" id="KW-0963">Cytoplasm</keyword>
<keyword evidence="6" id="KW-1185">Reference proteome</keyword>
<dbReference type="InterPro" id="IPR036390">
    <property type="entry name" value="WH_DNA-bd_sf"/>
</dbReference>
<dbReference type="InterPro" id="IPR036388">
    <property type="entry name" value="WH-like_DNA-bd_sf"/>
</dbReference>
<proteinExistence type="predicted"/>
<dbReference type="EMBL" id="LSDB01000008">
    <property type="protein sequence ID" value="KXB58565.1"/>
    <property type="molecule type" value="Genomic_DNA"/>
</dbReference>
<comment type="caution">
    <text evidence="5">The sequence shown here is derived from an EMBL/GenBank/DDBJ whole genome shotgun (WGS) entry which is preliminary data.</text>
</comment>
<reference evidence="5 6" key="1">
    <citation type="submission" date="2016-01" db="EMBL/GenBank/DDBJ databases">
        <authorList>
            <person name="Mitreva M."/>
            <person name="Pepin K.H."/>
            <person name="Mihindukulasuriya K.A."/>
            <person name="Fulton R."/>
            <person name="Fronick C."/>
            <person name="O'Laughlin M."/>
            <person name="Miner T."/>
            <person name="Herter B."/>
            <person name="Rosa B.A."/>
            <person name="Cordes M."/>
            <person name="Tomlinson C."/>
            <person name="Wollam A."/>
            <person name="Palsikar V.B."/>
            <person name="Mardis E.R."/>
            <person name="Wilson R.K."/>
        </authorList>
    </citation>
    <scope>NUCLEOTIDE SEQUENCE [LARGE SCALE GENOMIC DNA]</scope>
    <source>
        <strain evidence="5 6">KA00071</strain>
    </source>
</reference>
<dbReference type="PANTHER" id="PTHR34298">
    <property type="entry name" value="SEGREGATION AND CONDENSATION PROTEIN B"/>
    <property type="match status" value="1"/>
</dbReference>
<dbReference type="Gene3D" id="1.10.10.10">
    <property type="entry name" value="Winged helix-like DNA-binding domain superfamily/Winged helix DNA-binding domain"/>
    <property type="match status" value="2"/>
</dbReference>
<gene>
    <name evidence="5" type="ORF">HMPREF1871_00331</name>
</gene>
<evidence type="ECO:0000256" key="2">
    <source>
        <dbReference type="ARBA" id="ARBA00022618"/>
    </source>
</evidence>
<organism evidence="5 6">
    <name type="scientific">Gemelliphila asaccharolytica</name>
    <dbReference type="NCBI Taxonomy" id="502393"/>
    <lineage>
        <taxon>Bacteria</taxon>
        <taxon>Bacillati</taxon>
        <taxon>Bacillota</taxon>
        <taxon>Bacilli</taxon>
        <taxon>Bacillales</taxon>
        <taxon>Gemellaceae</taxon>
        <taxon>Gemelliphila</taxon>
    </lineage>
</organism>
<accession>A0ABR5TPJ9</accession>
<dbReference type="Proteomes" id="UP000070467">
    <property type="component" value="Unassembled WGS sequence"/>
</dbReference>
<dbReference type="InterPro" id="IPR005234">
    <property type="entry name" value="ScpB_csome_segregation"/>
</dbReference>
<protein>
    <submittedName>
        <fullName evidence="5">Segregation and condensation protein B</fullName>
    </submittedName>
</protein>
<dbReference type="Pfam" id="PF04079">
    <property type="entry name" value="SMC_ScpB"/>
    <property type="match status" value="1"/>
</dbReference>
<evidence type="ECO:0000256" key="4">
    <source>
        <dbReference type="ARBA" id="ARBA00023306"/>
    </source>
</evidence>
<dbReference type="PANTHER" id="PTHR34298:SF2">
    <property type="entry name" value="SEGREGATION AND CONDENSATION PROTEIN B"/>
    <property type="match status" value="1"/>
</dbReference>
<dbReference type="RefSeq" id="WP_066129148.1">
    <property type="nucleotide sequence ID" value="NZ_KQ959861.1"/>
</dbReference>
<dbReference type="NCBIfam" id="TIGR00281">
    <property type="entry name" value="SMC-Scp complex subunit ScpB"/>
    <property type="match status" value="1"/>
</dbReference>
<keyword evidence="2" id="KW-0132">Cell division</keyword>
<evidence type="ECO:0000313" key="5">
    <source>
        <dbReference type="EMBL" id="KXB58565.1"/>
    </source>
</evidence>
<keyword evidence="3" id="KW-0159">Chromosome partition</keyword>
<keyword evidence="4" id="KW-0131">Cell cycle</keyword>